<organism evidence="1">
    <name type="scientific">Mycobacterium xenopi 4042</name>
    <dbReference type="NCBI Taxonomy" id="1299334"/>
    <lineage>
        <taxon>Bacteria</taxon>
        <taxon>Bacillati</taxon>
        <taxon>Actinomycetota</taxon>
        <taxon>Actinomycetes</taxon>
        <taxon>Mycobacteriales</taxon>
        <taxon>Mycobacteriaceae</taxon>
        <taxon>Mycobacterium</taxon>
    </lineage>
</organism>
<proteinExistence type="predicted"/>
<name>X7Z5K7_MYCXE</name>
<evidence type="ECO:0000313" key="1">
    <source>
        <dbReference type="EMBL" id="EUA14078.1"/>
    </source>
</evidence>
<sequence>MHLEAGGKPVRGGPGQAGAFAQFSQAARRFRDRVQHTHSFVEHPDAAILSHKEILASRIVRTREVWD</sequence>
<comment type="caution">
    <text evidence="1">The sequence shown here is derived from an EMBL/GenBank/DDBJ whole genome shotgun (WGS) entry which is preliminary data.</text>
</comment>
<protein>
    <submittedName>
        <fullName evidence="1">Transcriptional regulator, IclR family domain protein</fullName>
    </submittedName>
</protein>
<dbReference type="EMBL" id="JAOB01000081">
    <property type="protein sequence ID" value="EUA14078.1"/>
    <property type="molecule type" value="Genomic_DNA"/>
</dbReference>
<reference evidence="1" key="1">
    <citation type="submission" date="2014-01" db="EMBL/GenBank/DDBJ databases">
        <authorList>
            <person name="Brown-Elliot B."/>
            <person name="Wallace R."/>
            <person name="Lenaerts A."/>
            <person name="Ordway D."/>
            <person name="DeGroote M.A."/>
            <person name="Parker T."/>
            <person name="Sizemore C."/>
            <person name="Tallon L.J."/>
            <person name="Sadzewicz L.K."/>
            <person name="Sengamalay N."/>
            <person name="Fraser C.M."/>
            <person name="Hine E."/>
            <person name="Shefchek K.A."/>
            <person name="Das S.P."/>
            <person name="Tettelin H."/>
        </authorList>
    </citation>
    <scope>NUCLEOTIDE SEQUENCE [LARGE SCALE GENOMIC DNA]</scope>
    <source>
        <strain evidence="1">4042</strain>
    </source>
</reference>
<accession>X7Z5K7</accession>
<gene>
    <name evidence="1" type="ORF">I553_7200</name>
</gene>
<dbReference type="AlphaFoldDB" id="X7Z5K7"/>